<dbReference type="GeneID" id="112278323"/>
<gene>
    <name evidence="3" type="primary">LOC112278323</name>
</gene>
<evidence type="ECO:0000256" key="1">
    <source>
        <dbReference type="SAM" id="MobiDB-lite"/>
    </source>
</evidence>
<dbReference type="InterPro" id="IPR000845">
    <property type="entry name" value="Nucleoside_phosphorylase_d"/>
</dbReference>
<organism evidence="3 4">
    <name type="scientific">Physcomitrium patens</name>
    <name type="common">Spreading-leaved earth moss</name>
    <name type="synonym">Physcomitrella patens</name>
    <dbReference type="NCBI Taxonomy" id="3218"/>
    <lineage>
        <taxon>Eukaryota</taxon>
        <taxon>Viridiplantae</taxon>
        <taxon>Streptophyta</taxon>
        <taxon>Embryophyta</taxon>
        <taxon>Bryophyta</taxon>
        <taxon>Bryophytina</taxon>
        <taxon>Bryopsida</taxon>
        <taxon>Funariidae</taxon>
        <taxon>Funariales</taxon>
        <taxon>Funariaceae</taxon>
        <taxon>Physcomitrium</taxon>
    </lineage>
</organism>
<dbReference type="GO" id="GO:0019509">
    <property type="term" value="P:L-methionine salvage from methylthioadenosine"/>
    <property type="evidence" value="ECO:0000318"/>
    <property type="project" value="GO_Central"/>
</dbReference>
<sequence length="334" mass="35956">MSSRGRRSQLAWEEGAGNARDRRLESSQIELQGSRGRGRGGSVATLVCEVGSYASQPANRFSFRAEGERSTEWRGPRIWVGRKADSTLPRQLKQSWLSLAEALPLVETLQLVEDEQISVFPSGVPWKKYSGEIDGLDVHIVVPGKDKTLGVDSVGTVPCSLLTYASAVALRPNLLINAGTAGGFQAKGANIGDVYVATEFANHDRRIPIPVFDKYGVGTIEATPTGNLIRDLKFKEGKLSTGNSLDMTLQDEEYIKANDATVKDMEGAAVAYVANMLAIPLISLKAVTDIVDDSKPTVEEFLKNMSMAASALSNAVPLVLKYVSGKTVADLHSS</sequence>
<dbReference type="KEGG" id="ppp:112278323"/>
<feature type="domain" description="Nucleoside phosphorylase" evidence="2">
    <location>
        <begin position="108"/>
        <end position="316"/>
    </location>
</feature>
<dbReference type="OrthoDB" id="1153057at2759"/>
<dbReference type="SUPFAM" id="SSF53167">
    <property type="entry name" value="Purine and uridine phosphorylases"/>
    <property type="match status" value="1"/>
</dbReference>
<dbReference type="InterPro" id="IPR044580">
    <property type="entry name" value="MTAN"/>
</dbReference>
<evidence type="ECO:0000313" key="3">
    <source>
        <dbReference type="EnsemblPlants" id="Pp3c1_20870V3.3"/>
    </source>
</evidence>
<dbReference type="AlphaFoldDB" id="A0A7I4BT99"/>
<dbReference type="EMBL" id="ABEU02000001">
    <property type="status" value="NOT_ANNOTATED_CDS"/>
    <property type="molecule type" value="Genomic_DNA"/>
</dbReference>
<evidence type="ECO:0000259" key="2">
    <source>
        <dbReference type="Pfam" id="PF01048"/>
    </source>
</evidence>
<keyword evidence="4" id="KW-1185">Reference proteome</keyword>
<proteinExistence type="predicted"/>
<dbReference type="InterPro" id="IPR035994">
    <property type="entry name" value="Nucleoside_phosphorylase_sf"/>
</dbReference>
<dbReference type="InParanoid" id="A0A7I4BT99"/>
<name>A0A7I4BT99_PHYPA</name>
<accession>A0A7I4BT99</accession>
<dbReference type="PANTHER" id="PTHR46994">
    <property type="entry name" value="5'-METHYLTHIOADENOSINE/S-ADENOSYLHOMOCYSTEINE NUCLEOSIDASE 1"/>
    <property type="match status" value="1"/>
</dbReference>
<reference evidence="3" key="3">
    <citation type="submission" date="2020-12" db="UniProtKB">
        <authorList>
            <consortium name="EnsemblPlants"/>
        </authorList>
    </citation>
    <scope>IDENTIFICATION</scope>
</reference>
<dbReference type="CDD" id="cd09008">
    <property type="entry name" value="MTAN"/>
    <property type="match status" value="1"/>
</dbReference>
<evidence type="ECO:0000313" key="4">
    <source>
        <dbReference type="Proteomes" id="UP000006727"/>
    </source>
</evidence>
<dbReference type="Gramene" id="Pp3c1_20870V3.3">
    <property type="protein sequence ID" value="Pp3c1_20870V3.3"/>
    <property type="gene ID" value="Pp3c1_20870"/>
</dbReference>
<dbReference type="FunCoup" id="A0A7I4BT99">
    <property type="interactions" value="680"/>
</dbReference>
<reference evidence="3 4" key="1">
    <citation type="journal article" date="2008" name="Science">
        <title>The Physcomitrella genome reveals evolutionary insights into the conquest of land by plants.</title>
        <authorList>
            <person name="Rensing S."/>
            <person name="Lang D."/>
            <person name="Zimmer A."/>
            <person name="Terry A."/>
            <person name="Salamov A."/>
            <person name="Shapiro H."/>
            <person name="Nishiyama T."/>
            <person name="Perroud P.-F."/>
            <person name="Lindquist E."/>
            <person name="Kamisugi Y."/>
            <person name="Tanahashi T."/>
            <person name="Sakakibara K."/>
            <person name="Fujita T."/>
            <person name="Oishi K."/>
            <person name="Shin-I T."/>
            <person name="Kuroki Y."/>
            <person name="Toyoda A."/>
            <person name="Suzuki Y."/>
            <person name="Hashimoto A."/>
            <person name="Yamaguchi K."/>
            <person name="Sugano A."/>
            <person name="Kohara Y."/>
            <person name="Fujiyama A."/>
            <person name="Anterola A."/>
            <person name="Aoki S."/>
            <person name="Ashton N."/>
            <person name="Barbazuk W.B."/>
            <person name="Barker E."/>
            <person name="Bennetzen J."/>
            <person name="Bezanilla M."/>
            <person name="Blankenship R."/>
            <person name="Cho S.H."/>
            <person name="Dutcher S."/>
            <person name="Estelle M."/>
            <person name="Fawcett J.A."/>
            <person name="Gundlach H."/>
            <person name="Hanada K."/>
            <person name="Heyl A."/>
            <person name="Hicks K.A."/>
            <person name="Hugh J."/>
            <person name="Lohr M."/>
            <person name="Mayer K."/>
            <person name="Melkozernov A."/>
            <person name="Murata T."/>
            <person name="Nelson D."/>
            <person name="Pils B."/>
            <person name="Prigge M."/>
            <person name="Reiss B."/>
            <person name="Renner T."/>
            <person name="Rombauts S."/>
            <person name="Rushton P."/>
            <person name="Sanderfoot A."/>
            <person name="Schween G."/>
            <person name="Shiu S.-H."/>
            <person name="Stueber K."/>
            <person name="Theodoulou F.L."/>
            <person name="Tu H."/>
            <person name="Van de Peer Y."/>
            <person name="Verrier P.J."/>
            <person name="Waters E."/>
            <person name="Wood A."/>
            <person name="Yang L."/>
            <person name="Cove D."/>
            <person name="Cuming A."/>
            <person name="Hasebe M."/>
            <person name="Lucas S."/>
            <person name="Mishler D.B."/>
            <person name="Reski R."/>
            <person name="Grigoriev I."/>
            <person name="Quatrano R.S."/>
            <person name="Boore J.L."/>
        </authorList>
    </citation>
    <scope>NUCLEOTIDE SEQUENCE [LARGE SCALE GENOMIC DNA]</scope>
    <source>
        <strain evidence="3 4">cv. Gransden 2004</strain>
    </source>
</reference>
<dbReference type="Proteomes" id="UP000006727">
    <property type="component" value="Chromosome 1"/>
</dbReference>
<dbReference type="Gene3D" id="3.40.50.1580">
    <property type="entry name" value="Nucleoside phosphorylase domain"/>
    <property type="match status" value="1"/>
</dbReference>
<dbReference type="Pfam" id="PF01048">
    <property type="entry name" value="PNP_UDP_1"/>
    <property type="match status" value="1"/>
</dbReference>
<dbReference type="GO" id="GO:0009116">
    <property type="term" value="P:nucleoside metabolic process"/>
    <property type="evidence" value="ECO:0007669"/>
    <property type="project" value="InterPro"/>
</dbReference>
<feature type="region of interest" description="Disordered" evidence="1">
    <location>
        <begin position="1"/>
        <end position="23"/>
    </location>
</feature>
<dbReference type="PANTHER" id="PTHR46994:SF1">
    <property type="entry name" value="5'-METHYLTHIOADENOSINE NUCLEOSIDASE"/>
    <property type="match status" value="1"/>
</dbReference>
<dbReference type="EnsemblPlants" id="Pp3c1_20870V3.3">
    <property type="protein sequence ID" value="Pp3c1_20870V3.3"/>
    <property type="gene ID" value="Pp3c1_20870"/>
</dbReference>
<reference evidence="3 4" key="2">
    <citation type="journal article" date="2018" name="Plant J.">
        <title>The Physcomitrella patens chromosome-scale assembly reveals moss genome structure and evolution.</title>
        <authorList>
            <person name="Lang D."/>
            <person name="Ullrich K.K."/>
            <person name="Murat F."/>
            <person name="Fuchs J."/>
            <person name="Jenkins J."/>
            <person name="Haas F.B."/>
            <person name="Piednoel M."/>
            <person name="Gundlach H."/>
            <person name="Van Bel M."/>
            <person name="Meyberg R."/>
            <person name="Vives C."/>
            <person name="Morata J."/>
            <person name="Symeonidi A."/>
            <person name="Hiss M."/>
            <person name="Muchero W."/>
            <person name="Kamisugi Y."/>
            <person name="Saleh O."/>
            <person name="Blanc G."/>
            <person name="Decker E.L."/>
            <person name="van Gessel N."/>
            <person name="Grimwood J."/>
            <person name="Hayes R.D."/>
            <person name="Graham S.W."/>
            <person name="Gunter L.E."/>
            <person name="McDaniel S.F."/>
            <person name="Hoernstein S.N.W."/>
            <person name="Larsson A."/>
            <person name="Li F.W."/>
            <person name="Perroud P.F."/>
            <person name="Phillips J."/>
            <person name="Ranjan P."/>
            <person name="Rokshar D.S."/>
            <person name="Rothfels C.J."/>
            <person name="Schneider L."/>
            <person name="Shu S."/>
            <person name="Stevenson D.W."/>
            <person name="Thummler F."/>
            <person name="Tillich M."/>
            <person name="Villarreal Aguilar J.C."/>
            <person name="Widiez T."/>
            <person name="Wong G.K."/>
            <person name="Wymore A."/>
            <person name="Zhang Y."/>
            <person name="Zimmer A.D."/>
            <person name="Quatrano R.S."/>
            <person name="Mayer K.F.X."/>
            <person name="Goodstein D."/>
            <person name="Casacuberta J.M."/>
            <person name="Vandepoele K."/>
            <person name="Reski R."/>
            <person name="Cuming A.C."/>
            <person name="Tuskan G.A."/>
            <person name="Maumus F."/>
            <person name="Salse J."/>
            <person name="Schmutz J."/>
            <person name="Rensing S.A."/>
        </authorList>
    </citation>
    <scope>NUCLEOTIDE SEQUENCE [LARGE SCALE GENOMIC DNA]</scope>
    <source>
        <strain evidence="3 4">cv. Gransden 2004</strain>
    </source>
</reference>
<dbReference type="RefSeq" id="XP_024367444.1">
    <property type="nucleotide sequence ID" value="XM_024511676.2"/>
</dbReference>
<dbReference type="GO" id="GO:0008930">
    <property type="term" value="F:methylthioadenosine nucleosidase activity"/>
    <property type="evidence" value="ECO:0000318"/>
    <property type="project" value="GO_Central"/>
</dbReference>
<protein>
    <recommendedName>
        <fullName evidence="2">Nucleoside phosphorylase domain-containing protein</fullName>
    </recommendedName>
</protein>